<dbReference type="Pfam" id="PF07980">
    <property type="entry name" value="SusD_RagB"/>
    <property type="match status" value="1"/>
</dbReference>
<dbReference type="SUPFAM" id="SSF48452">
    <property type="entry name" value="TPR-like"/>
    <property type="match status" value="1"/>
</dbReference>
<comment type="subcellular location">
    <subcellularLocation>
        <location evidence="1">Cell outer membrane</location>
    </subcellularLocation>
</comment>
<keyword evidence="3" id="KW-0732">Signal</keyword>
<evidence type="ECO:0000256" key="4">
    <source>
        <dbReference type="ARBA" id="ARBA00023136"/>
    </source>
</evidence>
<reference evidence="8" key="1">
    <citation type="journal article" date="2014" name="Int. J. Syst. Evol. Microbiol.">
        <title>Complete genome sequence of Corynebacterium casei LMG S-19264T (=DSM 44701T), isolated from a smear-ripened cheese.</title>
        <authorList>
            <consortium name="US DOE Joint Genome Institute (JGI-PGF)"/>
            <person name="Walter F."/>
            <person name="Albersmeier A."/>
            <person name="Kalinowski J."/>
            <person name="Ruckert C."/>
        </authorList>
    </citation>
    <scope>NUCLEOTIDE SEQUENCE</scope>
    <source>
        <strain evidence="8">JCM 12862</strain>
    </source>
</reference>
<keyword evidence="4" id="KW-0472">Membrane</keyword>
<dbReference type="Pfam" id="PF14322">
    <property type="entry name" value="SusD-like_3"/>
    <property type="match status" value="1"/>
</dbReference>
<dbReference type="Gene3D" id="1.25.40.390">
    <property type="match status" value="1"/>
</dbReference>
<gene>
    <name evidence="8" type="ORF">GCM10007962_30590</name>
</gene>
<protein>
    <recommendedName>
        <fullName evidence="10">RagB/SusD family nutrient uptake outer membrane protein</fullName>
    </recommendedName>
</protein>
<feature type="domain" description="SusD-like N-terminal" evidence="7">
    <location>
        <begin position="98"/>
        <end position="221"/>
    </location>
</feature>
<dbReference type="Proteomes" id="UP000612329">
    <property type="component" value="Unassembled WGS sequence"/>
</dbReference>
<accession>A0A8J3FIK4</accession>
<keyword evidence="9" id="KW-1185">Reference proteome</keyword>
<feature type="domain" description="RagB/SusD" evidence="6">
    <location>
        <begin position="413"/>
        <end position="538"/>
    </location>
</feature>
<comment type="caution">
    <text evidence="8">The sequence shown here is derived from an EMBL/GenBank/DDBJ whole genome shotgun (WGS) entry which is preliminary data.</text>
</comment>
<reference evidence="8" key="2">
    <citation type="submission" date="2020-09" db="EMBL/GenBank/DDBJ databases">
        <authorList>
            <person name="Sun Q."/>
            <person name="Ohkuma M."/>
        </authorList>
    </citation>
    <scope>NUCLEOTIDE SEQUENCE</scope>
    <source>
        <strain evidence="8">JCM 12862</strain>
    </source>
</reference>
<evidence type="ECO:0000313" key="8">
    <source>
        <dbReference type="EMBL" id="GGK34013.1"/>
    </source>
</evidence>
<dbReference type="InterPro" id="IPR012944">
    <property type="entry name" value="SusD_RagB_dom"/>
</dbReference>
<evidence type="ECO:0000256" key="2">
    <source>
        <dbReference type="ARBA" id="ARBA00006275"/>
    </source>
</evidence>
<dbReference type="InterPro" id="IPR033985">
    <property type="entry name" value="SusD-like_N"/>
</dbReference>
<evidence type="ECO:0000259" key="6">
    <source>
        <dbReference type="Pfam" id="PF07980"/>
    </source>
</evidence>
<evidence type="ECO:0000259" key="7">
    <source>
        <dbReference type="Pfam" id="PF14322"/>
    </source>
</evidence>
<dbReference type="PROSITE" id="PS51257">
    <property type="entry name" value="PROKAR_LIPOPROTEIN"/>
    <property type="match status" value="1"/>
</dbReference>
<evidence type="ECO:0000256" key="5">
    <source>
        <dbReference type="ARBA" id="ARBA00023237"/>
    </source>
</evidence>
<keyword evidence="5" id="KW-0998">Cell outer membrane</keyword>
<dbReference type="InterPro" id="IPR011990">
    <property type="entry name" value="TPR-like_helical_dom_sf"/>
</dbReference>
<dbReference type="GO" id="GO:0009279">
    <property type="term" value="C:cell outer membrane"/>
    <property type="evidence" value="ECO:0007669"/>
    <property type="project" value="UniProtKB-SubCell"/>
</dbReference>
<organism evidence="8 9">
    <name type="scientific">Yeosuana aromativorans</name>
    <dbReference type="NCBI Taxonomy" id="288019"/>
    <lineage>
        <taxon>Bacteria</taxon>
        <taxon>Pseudomonadati</taxon>
        <taxon>Bacteroidota</taxon>
        <taxon>Flavobacteriia</taxon>
        <taxon>Flavobacteriales</taxon>
        <taxon>Flavobacteriaceae</taxon>
        <taxon>Yeosuana</taxon>
    </lineage>
</organism>
<evidence type="ECO:0000256" key="1">
    <source>
        <dbReference type="ARBA" id="ARBA00004442"/>
    </source>
</evidence>
<comment type="similarity">
    <text evidence="2">Belongs to the SusD family.</text>
</comment>
<evidence type="ECO:0000313" key="9">
    <source>
        <dbReference type="Proteomes" id="UP000612329"/>
    </source>
</evidence>
<evidence type="ECO:0008006" key="10">
    <source>
        <dbReference type="Google" id="ProtNLM"/>
    </source>
</evidence>
<evidence type="ECO:0000256" key="3">
    <source>
        <dbReference type="ARBA" id="ARBA00022729"/>
    </source>
</evidence>
<dbReference type="EMBL" id="BMNR01000009">
    <property type="protein sequence ID" value="GGK34013.1"/>
    <property type="molecule type" value="Genomic_DNA"/>
</dbReference>
<proteinExistence type="inferred from homology"/>
<sequence length="538" mass="60455">MKKIVNLSKILLLIVLMVFVSCEDQLNVKIYNDITGSSFWKTPSDAEAAVVALHASFMDIMKSSNNQISNVDGRTDAWQPGTLGPRLTGAVEGHFQTANNGAGNWRGYYRLVHDCNLLLAKIGDIEFENVENKNDILAQTYTIRAMTYFELVRIFGDVPLVTEPTTGKPEPEDYKARAPRADVLNLIKADIDKALPLYSSNLKDVHFVSKLSTYALKAEVYMWSAKAYNARGSANTDDINTAISAIESIENSGELTFASDYSSIFTRDGNDSSEYILAVWYENGLSSSSYRYASIRNDAVPDQYKVFDGAGNIIKKLFPYALENEGIAAMSYGEALNDIYAKYQTVDVHDNPFDNNDDANVNDPGATPPTTAWYDRRDLRFINNCVDIPGPNNVVIKYAGIEDLSANVRWWDNDIPIYRLTGMLLLKAEAYNTLGNPEAAIDIMDMTRARAGLAPYPGARDQATVEDELLDESIRELFGENKRWWHLIREHRVADYVPRFLIERGQDRTSESVWDYYYWPIAESVLIANTKLVQSPGY</sequence>
<name>A0A8J3FIK4_9FLAO</name>
<dbReference type="RefSeq" id="WP_188654762.1">
    <property type="nucleotide sequence ID" value="NZ_BMNR01000009.1"/>
</dbReference>
<dbReference type="AlphaFoldDB" id="A0A8J3FIK4"/>